<name>A0A252EE35_9PROT</name>
<dbReference type="InterPro" id="IPR020843">
    <property type="entry name" value="ER"/>
</dbReference>
<evidence type="ECO:0000313" key="3">
    <source>
        <dbReference type="EMBL" id="OUL64705.1"/>
    </source>
</evidence>
<dbReference type="RefSeq" id="WP_086898714.1">
    <property type="nucleotide sequence ID" value="NZ_JOOZ01000132.1"/>
</dbReference>
<gene>
    <name evidence="3" type="ORF">HK16_02485</name>
</gene>
<dbReference type="Gene3D" id="3.40.50.720">
    <property type="entry name" value="NAD(P)-binding Rossmann-like Domain"/>
    <property type="match status" value="1"/>
</dbReference>
<dbReference type="Proteomes" id="UP000195072">
    <property type="component" value="Unassembled WGS sequence"/>
</dbReference>
<dbReference type="SUPFAM" id="SSF51735">
    <property type="entry name" value="NAD(P)-binding Rossmann-fold domains"/>
    <property type="match status" value="1"/>
</dbReference>
<dbReference type="GO" id="GO:0016651">
    <property type="term" value="F:oxidoreductase activity, acting on NAD(P)H"/>
    <property type="evidence" value="ECO:0007669"/>
    <property type="project" value="TreeGrafter"/>
</dbReference>
<dbReference type="InterPro" id="IPR036291">
    <property type="entry name" value="NAD(P)-bd_dom_sf"/>
</dbReference>
<keyword evidence="1" id="KW-0521">NADP</keyword>
<dbReference type="CDD" id="cd08268">
    <property type="entry name" value="MDR2"/>
    <property type="match status" value="1"/>
</dbReference>
<evidence type="ECO:0000313" key="4">
    <source>
        <dbReference type="Proteomes" id="UP000195072"/>
    </source>
</evidence>
<dbReference type="InterPro" id="IPR013154">
    <property type="entry name" value="ADH-like_N"/>
</dbReference>
<dbReference type="InterPro" id="IPR011032">
    <property type="entry name" value="GroES-like_sf"/>
</dbReference>
<dbReference type="AlphaFoldDB" id="A0A252EE35"/>
<evidence type="ECO:0000256" key="1">
    <source>
        <dbReference type="ARBA" id="ARBA00022857"/>
    </source>
</evidence>
<reference evidence="3 4" key="1">
    <citation type="submission" date="2014-06" db="EMBL/GenBank/DDBJ databases">
        <authorList>
            <person name="Ju J."/>
            <person name="Zhang J."/>
        </authorList>
    </citation>
    <scope>NUCLEOTIDE SEQUENCE [LARGE SCALE GENOMIC DNA]</scope>
    <source>
        <strain evidence="3">DmL_050</strain>
    </source>
</reference>
<dbReference type="SMART" id="SM00829">
    <property type="entry name" value="PKS_ER"/>
    <property type="match status" value="1"/>
</dbReference>
<comment type="caution">
    <text evidence="3">The sequence shown here is derived from an EMBL/GenBank/DDBJ whole genome shotgun (WGS) entry which is preliminary data.</text>
</comment>
<dbReference type="SUPFAM" id="SSF50129">
    <property type="entry name" value="GroES-like"/>
    <property type="match status" value="1"/>
</dbReference>
<dbReference type="GO" id="GO:0070402">
    <property type="term" value="F:NADPH binding"/>
    <property type="evidence" value="ECO:0007669"/>
    <property type="project" value="TreeGrafter"/>
</dbReference>
<evidence type="ECO:0000256" key="2">
    <source>
        <dbReference type="ARBA" id="ARBA00023002"/>
    </source>
</evidence>
<keyword evidence="2" id="KW-0560">Oxidoreductase</keyword>
<accession>A0A252EE35</accession>
<protein>
    <submittedName>
        <fullName evidence="3">NADPH:quinone reductase</fullName>
    </submittedName>
</protein>
<organism evidence="3 4">
    <name type="scientific">Acetobacter senegalensis</name>
    <dbReference type="NCBI Taxonomy" id="446692"/>
    <lineage>
        <taxon>Bacteria</taxon>
        <taxon>Pseudomonadati</taxon>
        <taxon>Pseudomonadota</taxon>
        <taxon>Alphaproteobacteria</taxon>
        <taxon>Acetobacterales</taxon>
        <taxon>Acetobacteraceae</taxon>
        <taxon>Acetobacter</taxon>
    </lineage>
</organism>
<dbReference type="PANTHER" id="PTHR48106">
    <property type="entry name" value="QUINONE OXIDOREDUCTASE PIG3-RELATED"/>
    <property type="match status" value="1"/>
</dbReference>
<dbReference type="Pfam" id="PF13602">
    <property type="entry name" value="ADH_zinc_N_2"/>
    <property type="match status" value="1"/>
</dbReference>
<sequence>MTKSVRIVRFNEFGDANVLQIKHEDLPQPGPGEVLLRVEAIALNRAEIMVREGRYLWNPNFPAKLGFEAAGIIEAIGPDVDPEWLGVICSSIPNFSPMDYGVYGDVAILPVGSLGIYPASLSFEQGAALWAQYLTAWGGLVYVAKIRPADVVLITAASSSTGIAAIDLVKAEGGISIAVTRTAVKRDELFAQGADHVIVSDEEDLVARVEEITSGAGVQIAYDPIGGPMLALMMDVIAKKGIIVSYGMLSSEPTVLPLFEGFLKYATIKTYDIHEVYDDPSLLATAVGYVTERVKNGQFVPRISTTFPLSNIVEAHKAMEASNHIGKIVVVP</sequence>
<dbReference type="Pfam" id="PF08240">
    <property type="entry name" value="ADH_N"/>
    <property type="match status" value="1"/>
</dbReference>
<proteinExistence type="predicted"/>
<dbReference type="Gene3D" id="3.90.180.10">
    <property type="entry name" value="Medium-chain alcohol dehydrogenases, catalytic domain"/>
    <property type="match status" value="1"/>
</dbReference>
<dbReference type="PANTHER" id="PTHR48106:SF5">
    <property type="entry name" value="ZINC-CONTAINING ALCOHOL DEHYDROGENASE"/>
    <property type="match status" value="1"/>
</dbReference>
<dbReference type="EMBL" id="JOOZ01000132">
    <property type="protein sequence ID" value="OUL64705.1"/>
    <property type="molecule type" value="Genomic_DNA"/>
</dbReference>